<dbReference type="InterPro" id="IPR039068">
    <property type="entry name" value="PqqC-like"/>
</dbReference>
<dbReference type="RefSeq" id="WP_186818355.1">
    <property type="nucleotide sequence ID" value="NZ_BJXA01000010.1"/>
</dbReference>
<dbReference type="Pfam" id="PF14518">
    <property type="entry name" value="Haem_oxygenas_2"/>
    <property type="match status" value="1"/>
</dbReference>
<evidence type="ECO:0000256" key="1">
    <source>
        <dbReference type="ARBA" id="ARBA00023002"/>
    </source>
</evidence>
<accession>A0A511MC57</accession>
<name>A0A511MC57_9NOCA</name>
<reference evidence="2 3" key="1">
    <citation type="submission" date="2019-07" db="EMBL/GenBank/DDBJ databases">
        <title>Whole genome shotgun sequence of Nocardia ninae NBRC 108245.</title>
        <authorList>
            <person name="Hosoyama A."/>
            <person name="Uohara A."/>
            <person name="Ohji S."/>
            <person name="Ichikawa N."/>
        </authorList>
    </citation>
    <scope>NUCLEOTIDE SEQUENCE [LARGE SCALE GENOMIC DNA]</scope>
    <source>
        <strain evidence="2 3">NBRC 108245</strain>
    </source>
</reference>
<keyword evidence="3" id="KW-1185">Reference proteome</keyword>
<keyword evidence="1" id="KW-0560">Oxidoreductase</keyword>
<sequence>MAGHEMLRRPTLRREVERTETADGIRLSYLDDKHWIELEYLEGRADESRKFFLALASGARSADDLAGEFPGSREEFDAVLEALDEQGMLADSDVVDPSTGTTGVGAYAHLKRAADAARATINSPFSDALVSGKLSREQIIGYAIEYWHVTHLCPRALAPLLARDDINIEVWQQFMAFYQAERNHDRMLERSLKAVGITRDQLLRMQPLPATMAIMATMGVHAYQFPLGIISTLFPMEEPEPDFLELFLERCREHDLSEEFSKPIAAHSGVNEDEEHEAVTLDLLAEFSFVGNEELNECAKAVVDIIELRARLDSQIMTWYADGGLRIFTDTYPVATGRAMTCSPLAALH</sequence>
<dbReference type="PANTHER" id="PTHR40279">
    <property type="entry name" value="PQQC-LIKE PROTEIN"/>
    <property type="match status" value="1"/>
</dbReference>
<dbReference type="EMBL" id="BJXA01000010">
    <property type="protein sequence ID" value="GEM37668.1"/>
    <property type="molecule type" value="Genomic_DNA"/>
</dbReference>
<dbReference type="AlphaFoldDB" id="A0A511MC57"/>
<organism evidence="2 3">
    <name type="scientific">Nocardia ninae NBRC 108245</name>
    <dbReference type="NCBI Taxonomy" id="1210091"/>
    <lineage>
        <taxon>Bacteria</taxon>
        <taxon>Bacillati</taxon>
        <taxon>Actinomycetota</taxon>
        <taxon>Actinomycetes</taxon>
        <taxon>Mycobacteriales</taxon>
        <taxon>Nocardiaceae</taxon>
        <taxon>Nocardia</taxon>
    </lineage>
</organism>
<dbReference type="SUPFAM" id="SSF48613">
    <property type="entry name" value="Heme oxygenase-like"/>
    <property type="match status" value="1"/>
</dbReference>
<protein>
    <recommendedName>
        <fullName evidence="4">Thiaminase-2/PQQC domain-containing protein</fullName>
    </recommendedName>
</protein>
<gene>
    <name evidence="2" type="ORF">NN4_21870</name>
</gene>
<proteinExistence type="predicted"/>
<dbReference type="Gene3D" id="1.20.910.10">
    <property type="entry name" value="Heme oxygenase-like"/>
    <property type="match status" value="1"/>
</dbReference>
<dbReference type="PANTHER" id="PTHR40279:SF3">
    <property type="entry name" value="4-AMINOBENZOATE SYNTHASE"/>
    <property type="match status" value="1"/>
</dbReference>
<dbReference type="Proteomes" id="UP000321424">
    <property type="component" value="Unassembled WGS sequence"/>
</dbReference>
<evidence type="ECO:0000313" key="3">
    <source>
        <dbReference type="Proteomes" id="UP000321424"/>
    </source>
</evidence>
<dbReference type="InterPro" id="IPR016084">
    <property type="entry name" value="Haem_Oase-like_multi-hlx"/>
</dbReference>
<comment type="caution">
    <text evidence="2">The sequence shown here is derived from an EMBL/GenBank/DDBJ whole genome shotgun (WGS) entry which is preliminary data.</text>
</comment>
<evidence type="ECO:0000313" key="2">
    <source>
        <dbReference type="EMBL" id="GEM37668.1"/>
    </source>
</evidence>
<dbReference type="GO" id="GO:0016491">
    <property type="term" value="F:oxidoreductase activity"/>
    <property type="evidence" value="ECO:0007669"/>
    <property type="project" value="UniProtKB-KW"/>
</dbReference>
<evidence type="ECO:0008006" key="4">
    <source>
        <dbReference type="Google" id="ProtNLM"/>
    </source>
</evidence>